<keyword evidence="9" id="KW-1185">Reference proteome</keyword>
<dbReference type="Gene3D" id="1.10.10.10">
    <property type="entry name" value="Winged helix-like DNA-binding domain superfamily/Winged helix DNA-binding domain"/>
    <property type="match status" value="1"/>
</dbReference>
<evidence type="ECO:0000313" key="9">
    <source>
        <dbReference type="Proteomes" id="UP000233293"/>
    </source>
</evidence>
<dbReference type="InterPro" id="IPR053924">
    <property type="entry name" value="RecX_HTH_2nd"/>
</dbReference>
<dbReference type="HAMAP" id="MF_01114">
    <property type="entry name" value="RecX"/>
    <property type="match status" value="1"/>
</dbReference>
<dbReference type="Proteomes" id="UP000233293">
    <property type="component" value="Unassembled WGS sequence"/>
</dbReference>
<name>A0A2N3Q0G6_9PROT</name>
<reference evidence="9" key="1">
    <citation type="submission" date="2017-12" db="EMBL/GenBank/DDBJ databases">
        <title>Draft genome sequence of Telmatospirillum siberiense 26-4b1T, an acidotolerant peatland alphaproteobacterium potentially involved in sulfur cycling.</title>
        <authorList>
            <person name="Hausmann B."/>
            <person name="Pjevac P."/>
            <person name="Schreck K."/>
            <person name="Herbold C.W."/>
            <person name="Daims H."/>
            <person name="Wagner M."/>
            <person name="Pester M."/>
            <person name="Loy A."/>
        </authorList>
    </citation>
    <scope>NUCLEOTIDE SEQUENCE [LARGE SCALE GENOMIC DNA]</scope>
    <source>
        <strain evidence="9">26-4b1</strain>
    </source>
</reference>
<dbReference type="PANTHER" id="PTHR33602">
    <property type="entry name" value="REGULATORY PROTEIN RECX FAMILY PROTEIN"/>
    <property type="match status" value="1"/>
</dbReference>
<evidence type="ECO:0000259" key="7">
    <source>
        <dbReference type="Pfam" id="PF02631"/>
    </source>
</evidence>
<proteinExistence type="inferred from homology"/>
<keyword evidence="4 5" id="KW-0963">Cytoplasm</keyword>
<comment type="function">
    <text evidence="5">Modulates RecA activity.</text>
</comment>
<dbReference type="GO" id="GO:0005737">
    <property type="term" value="C:cytoplasm"/>
    <property type="evidence" value="ECO:0007669"/>
    <property type="project" value="UniProtKB-SubCell"/>
</dbReference>
<dbReference type="OrthoDB" id="5507982at2"/>
<dbReference type="PANTHER" id="PTHR33602:SF1">
    <property type="entry name" value="REGULATORY PROTEIN RECX FAMILY PROTEIN"/>
    <property type="match status" value="1"/>
</dbReference>
<evidence type="ECO:0000313" key="8">
    <source>
        <dbReference type="EMBL" id="PKU26158.1"/>
    </source>
</evidence>
<gene>
    <name evidence="5" type="primary">recX</name>
    <name evidence="8" type="ORF">CWS72_03260</name>
</gene>
<dbReference type="GO" id="GO:0006282">
    <property type="term" value="P:regulation of DNA repair"/>
    <property type="evidence" value="ECO:0007669"/>
    <property type="project" value="UniProtKB-UniRule"/>
</dbReference>
<evidence type="ECO:0000256" key="1">
    <source>
        <dbReference type="ARBA" id="ARBA00004496"/>
    </source>
</evidence>
<organism evidence="8 9">
    <name type="scientific">Telmatospirillum siberiense</name>
    <dbReference type="NCBI Taxonomy" id="382514"/>
    <lineage>
        <taxon>Bacteria</taxon>
        <taxon>Pseudomonadati</taxon>
        <taxon>Pseudomonadota</taxon>
        <taxon>Alphaproteobacteria</taxon>
        <taxon>Rhodospirillales</taxon>
        <taxon>Rhodospirillaceae</taxon>
        <taxon>Telmatospirillum</taxon>
    </lineage>
</organism>
<comment type="caution">
    <text evidence="8">The sequence shown here is derived from an EMBL/GenBank/DDBJ whole genome shotgun (WGS) entry which is preliminary data.</text>
</comment>
<evidence type="ECO:0000256" key="4">
    <source>
        <dbReference type="ARBA" id="ARBA00022490"/>
    </source>
</evidence>
<dbReference type="InterPro" id="IPR003783">
    <property type="entry name" value="Regulatory_RecX"/>
</dbReference>
<feature type="region of interest" description="Disordered" evidence="6">
    <location>
        <begin position="1"/>
        <end position="20"/>
    </location>
</feature>
<dbReference type="EMBL" id="PIUM01000002">
    <property type="protein sequence ID" value="PKU26158.1"/>
    <property type="molecule type" value="Genomic_DNA"/>
</dbReference>
<dbReference type="Pfam" id="PF02631">
    <property type="entry name" value="RecX_HTH2"/>
    <property type="match status" value="1"/>
</dbReference>
<feature type="domain" description="RecX second three-helical" evidence="7">
    <location>
        <begin position="83"/>
        <end position="123"/>
    </location>
</feature>
<dbReference type="AlphaFoldDB" id="A0A2N3Q0G6"/>
<protein>
    <recommendedName>
        <fullName evidence="3 5">Regulatory protein RecX</fullName>
    </recommendedName>
</protein>
<comment type="similarity">
    <text evidence="2 5">Belongs to the RecX family.</text>
</comment>
<evidence type="ECO:0000256" key="6">
    <source>
        <dbReference type="SAM" id="MobiDB-lite"/>
    </source>
</evidence>
<comment type="subcellular location">
    <subcellularLocation>
        <location evidence="1 5">Cytoplasm</location>
    </subcellularLocation>
</comment>
<evidence type="ECO:0000256" key="2">
    <source>
        <dbReference type="ARBA" id="ARBA00009695"/>
    </source>
</evidence>
<accession>A0A2N3Q0G6</accession>
<dbReference type="InterPro" id="IPR036388">
    <property type="entry name" value="WH-like_DNA-bd_sf"/>
</dbReference>
<sequence>MSRNLRYAEPMSKPRPPKRISKTSLENAALFYLERFSASAEGLRRVLMRRVERAARVFGDDPADGAVLVDDLVRRYQASGLLDDQRYAEGKSRSLLRRGCSPRAIRQDLARRGLEASVIDEALQGLAADLAEDAVTLDRAAAEAFVRRRRLGPHRPPDLRAQNRDRDMAALGRAGFSWEIARAVLGGTGDGDE</sequence>
<evidence type="ECO:0000256" key="5">
    <source>
        <dbReference type="HAMAP-Rule" id="MF_01114"/>
    </source>
</evidence>
<evidence type="ECO:0000256" key="3">
    <source>
        <dbReference type="ARBA" id="ARBA00018111"/>
    </source>
</evidence>